<dbReference type="SUPFAM" id="SSF48403">
    <property type="entry name" value="Ankyrin repeat"/>
    <property type="match status" value="2"/>
</dbReference>
<dbReference type="RefSeq" id="WP_084426284.1">
    <property type="nucleotide sequence ID" value="NZ_CP042914.1"/>
</dbReference>
<dbReference type="PROSITE" id="PS50297">
    <property type="entry name" value="ANK_REP_REGION"/>
    <property type="match status" value="3"/>
</dbReference>
<dbReference type="OrthoDB" id="224476at2"/>
<accession>A0A5B9QNV9</accession>
<dbReference type="PANTHER" id="PTHR24198">
    <property type="entry name" value="ANKYRIN REPEAT AND PROTEIN KINASE DOMAIN-CONTAINING PROTEIN"/>
    <property type="match status" value="1"/>
</dbReference>
<proteinExistence type="predicted"/>
<reference evidence="6 7" key="1">
    <citation type="submission" date="2019-08" db="EMBL/GenBank/DDBJ databases">
        <title>Deep-cultivation of Planctomycetes and their phenomic and genomic characterization uncovers novel biology.</title>
        <authorList>
            <person name="Wiegand S."/>
            <person name="Jogler M."/>
            <person name="Boedeker C."/>
            <person name="Pinto D."/>
            <person name="Vollmers J."/>
            <person name="Rivas-Marin E."/>
            <person name="Kohn T."/>
            <person name="Peeters S.H."/>
            <person name="Heuer A."/>
            <person name="Rast P."/>
            <person name="Oberbeckmann S."/>
            <person name="Bunk B."/>
            <person name="Jeske O."/>
            <person name="Meyerdierks A."/>
            <person name="Storesund J.E."/>
            <person name="Kallscheuer N."/>
            <person name="Luecker S."/>
            <person name="Lage O.M."/>
            <person name="Pohl T."/>
            <person name="Merkel B.J."/>
            <person name="Hornburger P."/>
            <person name="Mueller R.-W."/>
            <person name="Bruemmer F."/>
            <person name="Labrenz M."/>
            <person name="Spormann A.M."/>
            <person name="Op den Camp H."/>
            <person name="Overmann J."/>
            <person name="Amann R."/>
            <person name="Jetten M.S.M."/>
            <person name="Mascher T."/>
            <person name="Medema M.H."/>
            <person name="Devos D.P."/>
            <person name="Kaster A.-K."/>
            <person name="Ovreas L."/>
            <person name="Rohde M."/>
            <person name="Galperin M.Y."/>
            <person name="Jogler C."/>
        </authorList>
    </citation>
    <scope>NUCLEOTIDE SEQUENCE [LARGE SCALE GENOMIC DNA]</scope>
    <source>
        <strain evidence="6 7">UC8</strain>
    </source>
</reference>
<feature type="repeat" description="ANK" evidence="3">
    <location>
        <begin position="231"/>
        <end position="263"/>
    </location>
</feature>
<protein>
    <submittedName>
        <fullName evidence="6">Ankyrin repeats (3 copies)</fullName>
    </submittedName>
</protein>
<feature type="repeat" description="ANK" evidence="3">
    <location>
        <begin position="336"/>
        <end position="365"/>
    </location>
</feature>
<dbReference type="EMBL" id="CP042914">
    <property type="protein sequence ID" value="QEG40787.1"/>
    <property type="molecule type" value="Genomic_DNA"/>
</dbReference>
<evidence type="ECO:0000313" key="7">
    <source>
        <dbReference type="Proteomes" id="UP000325286"/>
    </source>
</evidence>
<name>A0A5B9QNV9_9BACT</name>
<dbReference type="PROSITE" id="PS50088">
    <property type="entry name" value="ANK_REPEAT"/>
    <property type="match status" value="4"/>
</dbReference>
<evidence type="ECO:0000259" key="5">
    <source>
        <dbReference type="Pfam" id="PF14062"/>
    </source>
</evidence>
<dbReference type="AlphaFoldDB" id="A0A5B9QNV9"/>
<evidence type="ECO:0000256" key="3">
    <source>
        <dbReference type="PROSITE-ProRule" id="PRU00023"/>
    </source>
</evidence>
<organism evidence="6 7">
    <name type="scientific">Roseimaritima ulvae</name>
    <dbReference type="NCBI Taxonomy" id="980254"/>
    <lineage>
        <taxon>Bacteria</taxon>
        <taxon>Pseudomonadati</taxon>
        <taxon>Planctomycetota</taxon>
        <taxon>Planctomycetia</taxon>
        <taxon>Pirellulales</taxon>
        <taxon>Pirellulaceae</taxon>
        <taxon>Roseimaritima</taxon>
    </lineage>
</organism>
<evidence type="ECO:0000256" key="1">
    <source>
        <dbReference type="ARBA" id="ARBA00022737"/>
    </source>
</evidence>
<evidence type="ECO:0000256" key="2">
    <source>
        <dbReference type="ARBA" id="ARBA00023043"/>
    </source>
</evidence>
<evidence type="ECO:0000256" key="4">
    <source>
        <dbReference type="SAM" id="MobiDB-lite"/>
    </source>
</evidence>
<dbReference type="InterPro" id="IPR002110">
    <property type="entry name" value="Ankyrin_rpt"/>
</dbReference>
<keyword evidence="1" id="KW-0677">Repeat</keyword>
<dbReference type="Proteomes" id="UP000325286">
    <property type="component" value="Chromosome"/>
</dbReference>
<dbReference type="InterPro" id="IPR025349">
    <property type="entry name" value="DUF4253"/>
</dbReference>
<dbReference type="SMART" id="SM00248">
    <property type="entry name" value="ANK"/>
    <property type="match status" value="8"/>
</dbReference>
<keyword evidence="7" id="KW-1185">Reference proteome</keyword>
<dbReference type="Pfam" id="PF12796">
    <property type="entry name" value="Ank_2"/>
    <property type="match status" value="2"/>
</dbReference>
<dbReference type="Pfam" id="PF14062">
    <property type="entry name" value="DUF4253"/>
    <property type="match status" value="1"/>
</dbReference>
<feature type="repeat" description="ANK" evidence="3">
    <location>
        <begin position="461"/>
        <end position="493"/>
    </location>
</feature>
<dbReference type="PANTHER" id="PTHR24198:SF165">
    <property type="entry name" value="ANKYRIN REPEAT-CONTAINING PROTEIN-RELATED"/>
    <property type="match status" value="1"/>
</dbReference>
<dbReference type="InterPro" id="IPR036770">
    <property type="entry name" value="Ankyrin_rpt-contain_sf"/>
</dbReference>
<sequence length="747" mass="82493">MKIRDSNHEAMVEAICDGKLPEVKQWLDKGVSPDGPPQCPAFARPLALALSNGHLEIAELLVARGASPSTGFNALNDCIDNSDLSEWIDRLIVDAHPDFSKSFQEAFVHACEEGKREIAEKVLAVCPTPAEFTFRRCPLGQAICSQQTEIALWLLEIGFGPQSHLANEKPPVVYAVVADEPKVLERLIEKGQPVDQKVSGHQTVFTCIPKLYSRLRHVRDFPKNDKYEVFHEGSLLHVAAVAGSPKCAAVLLQAGLDPQITDSEGRTPTMLAAIGGKHTADVLKLLPEPDLSDRTAVIDLMARGLHDDDANAVMTAIEHGFDVSTSIKTTFGVVWTPLTFAAIRGDIAVVQALFDAGADIDRSDWTDRKRPEMKGIRYLYNNGGLATFSDPAAPIDRTALGWAALHGNVDVIKFLLDAGADRSRLDALSMTALHNAALGNRPKVISFLVDSGFDLHAEAFDRMTPLHVAAEVNAIASVKKLLELGADPARLNKRGESPYLAAKEMGNPGAYRALESHTPEELRKKKRKPKPPPPSLMGGNEERKDILAAAKKRFGKEAKQLCNKNTVDRLASQTSTDEFIAVAETIRKKMRAAELQRRANTPQILWCQNVKITDARLLKLQSEFLPKSVYLTRGLLRDDGGATVHIVPTSNLFENFVAFYTNGINSGIHHELMLAWLMDLHARYPYDLVSVGHDGLEPRFISPPTDREALMRELLTICPPEDDEQTATNWLRKRLKSKTPQPFFWWD</sequence>
<dbReference type="Gene3D" id="1.25.40.20">
    <property type="entry name" value="Ankyrin repeat-containing domain"/>
    <property type="match status" value="2"/>
</dbReference>
<evidence type="ECO:0000313" key="6">
    <source>
        <dbReference type="EMBL" id="QEG40787.1"/>
    </source>
</evidence>
<feature type="domain" description="DUF4253" evidence="5">
    <location>
        <begin position="645"/>
        <end position="747"/>
    </location>
</feature>
<feature type="region of interest" description="Disordered" evidence="4">
    <location>
        <begin position="516"/>
        <end position="543"/>
    </location>
</feature>
<dbReference type="KEGG" id="rul:UC8_28050"/>
<gene>
    <name evidence="6" type="ORF">UC8_28050</name>
</gene>
<keyword evidence="2 3" id="KW-0040">ANK repeat</keyword>
<feature type="repeat" description="ANK" evidence="3">
    <location>
        <begin position="395"/>
        <end position="427"/>
    </location>
</feature>